<dbReference type="EMBL" id="KZ824287">
    <property type="protein sequence ID" value="RAL11730.1"/>
    <property type="molecule type" value="Genomic_DNA"/>
</dbReference>
<evidence type="ECO:0000313" key="9">
    <source>
        <dbReference type="Proteomes" id="UP000248961"/>
    </source>
</evidence>
<feature type="domain" description="Rhodopsin" evidence="7">
    <location>
        <begin position="45"/>
        <end position="283"/>
    </location>
</feature>
<feature type="transmembrane region" description="Helical" evidence="6">
    <location>
        <begin position="106"/>
        <end position="129"/>
    </location>
</feature>
<dbReference type="PANTHER" id="PTHR33048">
    <property type="entry name" value="PTH11-LIKE INTEGRAL MEMBRANE PROTEIN (AFU_ORTHOLOGUE AFUA_5G11245)"/>
    <property type="match status" value="1"/>
</dbReference>
<dbReference type="Proteomes" id="UP000248961">
    <property type="component" value="Unassembled WGS sequence"/>
</dbReference>
<organism evidence="8 9">
    <name type="scientific">Aspergillus homomorphus (strain CBS 101889)</name>
    <dbReference type="NCBI Taxonomy" id="1450537"/>
    <lineage>
        <taxon>Eukaryota</taxon>
        <taxon>Fungi</taxon>
        <taxon>Dikarya</taxon>
        <taxon>Ascomycota</taxon>
        <taxon>Pezizomycotina</taxon>
        <taxon>Eurotiomycetes</taxon>
        <taxon>Eurotiomycetidae</taxon>
        <taxon>Eurotiales</taxon>
        <taxon>Aspergillaceae</taxon>
        <taxon>Aspergillus</taxon>
        <taxon>Aspergillus subgen. Circumdati</taxon>
    </lineage>
</organism>
<evidence type="ECO:0000256" key="3">
    <source>
        <dbReference type="ARBA" id="ARBA00022989"/>
    </source>
</evidence>
<feature type="transmembrane region" description="Helical" evidence="6">
    <location>
        <begin position="30"/>
        <end position="49"/>
    </location>
</feature>
<accession>A0A395HVA4</accession>
<feature type="transmembrane region" description="Helical" evidence="6">
    <location>
        <begin position="183"/>
        <end position="209"/>
    </location>
</feature>
<comment type="subcellular location">
    <subcellularLocation>
        <location evidence="1">Membrane</location>
        <topology evidence="1">Multi-pass membrane protein</topology>
    </subcellularLocation>
</comment>
<keyword evidence="3 6" id="KW-1133">Transmembrane helix</keyword>
<protein>
    <recommendedName>
        <fullName evidence="7">Rhodopsin domain-containing protein</fullName>
    </recommendedName>
</protein>
<keyword evidence="4 6" id="KW-0472">Membrane</keyword>
<feature type="transmembrane region" description="Helical" evidence="6">
    <location>
        <begin position="221"/>
        <end position="243"/>
    </location>
</feature>
<evidence type="ECO:0000256" key="5">
    <source>
        <dbReference type="ARBA" id="ARBA00038359"/>
    </source>
</evidence>
<evidence type="ECO:0000256" key="2">
    <source>
        <dbReference type="ARBA" id="ARBA00022692"/>
    </source>
</evidence>
<feature type="transmembrane region" description="Helical" evidence="6">
    <location>
        <begin position="141"/>
        <end position="163"/>
    </location>
</feature>
<dbReference type="AlphaFoldDB" id="A0A395HVA4"/>
<feature type="transmembrane region" description="Helical" evidence="6">
    <location>
        <begin position="61"/>
        <end position="82"/>
    </location>
</feature>
<keyword evidence="9" id="KW-1185">Reference proteome</keyword>
<keyword evidence="2 6" id="KW-0812">Transmembrane</keyword>
<dbReference type="Pfam" id="PF20684">
    <property type="entry name" value="Fung_rhodopsin"/>
    <property type="match status" value="1"/>
</dbReference>
<evidence type="ECO:0000256" key="4">
    <source>
        <dbReference type="ARBA" id="ARBA00023136"/>
    </source>
</evidence>
<comment type="similarity">
    <text evidence="5">Belongs to the SAT4 family.</text>
</comment>
<evidence type="ECO:0000256" key="1">
    <source>
        <dbReference type="ARBA" id="ARBA00004141"/>
    </source>
</evidence>
<evidence type="ECO:0000256" key="6">
    <source>
        <dbReference type="SAM" id="Phobius"/>
    </source>
</evidence>
<reference evidence="8 9" key="1">
    <citation type="submission" date="2018-02" db="EMBL/GenBank/DDBJ databases">
        <title>The genomes of Aspergillus section Nigri reveals drivers in fungal speciation.</title>
        <authorList>
            <consortium name="DOE Joint Genome Institute"/>
            <person name="Vesth T.C."/>
            <person name="Nybo J."/>
            <person name="Theobald S."/>
            <person name="Brandl J."/>
            <person name="Frisvad J.C."/>
            <person name="Nielsen K.F."/>
            <person name="Lyhne E.K."/>
            <person name="Kogle M.E."/>
            <person name="Kuo A."/>
            <person name="Riley R."/>
            <person name="Clum A."/>
            <person name="Nolan M."/>
            <person name="Lipzen A."/>
            <person name="Salamov A."/>
            <person name="Henrissat B."/>
            <person name="Wiebenga A."/>
            <person name="De vries R.P."/>
            <person name="Grigoriev I.V."/>
            <person name="Mortensen U.H."/>
            <person name="Andersen M.R."/>
            <person name="Baker S.E."/>
        </authorList>
    </citation>
    <scope>NUCLEOTIDE SEQUENCE [LARGE SCALE GENOMIC DNA]</scope>
    <source>
        <strain evidence="8 9">CBS 101889</strain>
    </source>
</reference>
<dbReference type="RefSeq" id="XP_025550884.1">
    <property type="nucleotide sequence ID" value="XM_025701153.1"/>
</dbReference>
<dbReference type="InterPro" id="IPR052337">
    <property type="entry name" value="SAT4-like"/>
</dbReference>
<dbReference type="GO" id="GO:0016020">
    <property type="term" value="C:membrane"/>
    <property type="evidence" value="ECO:0007669"/>
    <property type="project" value="UniProtKB-SubCell"/>
</dbReference>
<dbReference type="VEuPathDB" id="FungiDB:BO97DRAFT_93852"/>
<dbReference type="GeneID" id="37205442"/>
<dbReference type="STRING" id="1450537.A0A395HVA4"/>
<sequence>MDQNVGAIPPPPGVTPDFNSRPWLFTANRVSVAVGVTVCSMTLIMRLYTKACIVRQLWWDDVLIFLAWVFVIATQATILYGYNHSGVGIDFWNVGDSLLVAYRKTVLALSILYIPALAFAKLAVIMLYYRLLKSFPMWRYTLWFIGSGICAYSTALIFALIFACKPIKDGWTLTTPNACRPRASLYLGTAIGNTASDVVLILIPTTFIWTMHLPRIQKIGLFCMLGIGCLTVVTSIVRLITLIPLNESYNRTHLVGLACLLIVIEANFLILCGSLPYLRPFLRHHVPKLFDERQKGNCTSTDDTTPDMRRISRRSSIFDIESIGSTHSDALDV</sequence>
<feature type="transmembrane region" description="Helical" evidence="6">
    <location>
        <begin position="255"/>
        <end position="278"/>
    </location>
</feature>
<proteinExistence type="inferred from homology"/>
<gene>
    <name evidence="8" type="ORF">BO97DRAFT_93852</name>
</gene>
<evidence type="ECO:0000313" key="8">
    <source>
        <dbReference type="EMBL" id="RAL11730.1"/>
    </source>
</evidence>
<dbReference type="OrthoDB" id="5342292at2759"/>
<evidence type="ECO:0000259" key="7">
    <source>
        <dbReference type="Pfam" id="PF20684"/>
    </source>
</evidence>
<dbReference type="PANTHER" id="PTHR33048:SF124">
    <property type="entry name" value="INTEGRAL MEMBRANE PROTEIN"/>
    <property type="match status" value="1"/>
</dbReference>
<dbReference type="InterPro" id="IPR049326">
    <property type="entry name" value="Rhodopsin_dom_fungi"/>
</dbReference>
<name>A0A395HVA4_ASPHC</name>